<dbReference type="STRING" id="77586.A0A0D9W7J8"/>
<dbReference type="eggNOG" id="KOG2458">
    <property type="taxonomic scope" value="Eukaryota"/>
</dbReference>
<dbReference type="AlphaFoldDB" id="A0A0D9W7J8"/>
<feature type="transmembrane region" description="Helical" evidence="2">
    <location>
        <begin position="21"/>
        <end position="44"/>
    </location>
</feature>
<dbReference type="PANTHER" id="PTHR12203:SF99">
    <property type="entry name" value="OS04G0534100 PROTEIN"/>
    <property type="match status" value="1"/>
</dbReference>
<reference evidence="4 5" key="1">
    <citation type="submission" date="2012-08" db="EMBL/GenBank/DDBJ databases">
        <title>Oryza genome evolution.</title>
        <authorList>
            <person name="Wing R.A."/>
        </authorList>
    </citation>
    <scope>NUCLEOTIDE SEQUENCE</scope>
</reference>
<name>A0A0D9W7J8_9ORYZ</name>
<keyword evidence="5" id="KW-1185">Reference proteome</keyword>
<protein>
    <recommendedName>
        <fullName evidence="3">Glycosyl transferase CAP10 domain-containing protein</fullName>
    </recommendedName>
</protein>
<feature type="region of interest" description="Disordered" evidence="1">
    <location>
        <begin position="726"/>
        <end position="746"/>
    </location>
</feature>
<evidence type="ECO:0000313" key="5">
    <source>
        <dbReference type="Proteomes" id="UP000032180"/>
    </source>
</evidence>
<accession>A0A0D9W7J8</accession>
<dbReference type="SMART" id="SM00672">
    <property type="entry name" value="CAP10"/>
    <property type="match status" value="2"/>
</dbReference>
<sequence>METTAKVGRLTRSSLTASCPAVNGGVVVFFAAVVAGALVSASWMSSGARVTSISTLATRNVAQKSAPSPEPEPTLPRLTSPDTNRTPSAPANLASPPRQSPPPASAPEAAATPTPPPPPSCPAYFRWIHEDLRPWRATGITREAVDGAARRHGPKFRVTVVAGRLHVALHGGRCFQTRDVFTQWGILQLLRRYPGRVPDLDLVFDCQDLPVVDAGGGHTPSPMFGYCGSERTVDIAFPDWSFWGWPELNIKPWEALRGEIAEGNAAVKWTGRAPYAYWKGNPTVGADRWNLVRCNASGKRDWNARIYAQVLTLRRAGTRTSVDKGVDCRVLCHIDTQDCTIFQDWRKEVREGFRESDLAKQCTHRYKIYIEGRGWSVSEKYILACESVALIVRPRYHDFFSRGLMPLQHYWPIPGGRGMCRSIKFAVDWGNAHTDKAQEIAGNATKFIQEDLTTARVYDYMFHLLTEYAKLLKYRPTVPDSAVEVTVESILHRRRGRERQFMVDTMVDGSGTGEPCELPPPFSSDELQTLWRRQLDASRQVEMWEKHDRIPMSRLAVPVQRLASRVQRDLIHIAVAFCAAENPEPRGGGKDSVLIAVCTQDDRRQRPPEMAIAVADVRQSMPKLVAVLSRTSAAFLFVSVVVVGLVSSARWITRTTLQASLPGATAIPAAVAATATRRRIPPAAPRPTYSISCSAPPLPTLNLSGGGGGGTPESSQTLALALSSSSSCRRSSPGPPPNATASTNSSSCPSYFRFIHEDLRPWRDAGGVTRAMLGRARATASFRLVVLGGRAFVERFRPAFQTRDLFTIWGVLQLLRRYPGRVPDLDLMFDCADWPVVRTHLYRGKHAAFMPPLFGYCGDDRTLDIVFPDWSFWGWPEINIKPWDALRKDLKDGNSRVRWLNREPYAYWKGNPAVAVTRQELIKCNVSNTKDWNARIYKQDWFRESKAGYKDSNLGSQCIHRYKIYIEGSAWSVSQKYILACDSMTLLVTPKYYDFFSRSLMPIQHYWPVQNDDKCGSIKYAVDWGNSHKQLAQRIGKQASDFIQEEVNMAHVYDYMLHLLTEYAKLLRFKPIKPPEAVEICLESLACQAEGLEKKFFMESMVKSAHDAGPCDLPPPFNPQELTLLKRRKENSIKQVETWERRSRRA</sequence>
<proteinExistence type="predicted"/>
<feature type="compositionally biased region" description="Polar residues" evidence="1">
    <location>
        <begin position="80"/>
        <end position="89"/>
    </location>
</feature>
<evidence type="ECO:0000256" key="1">
    <source>
        <dbReference type="SAM" id="MobiDB-lite"/>
    </source>
</evidence>
<dbReference type="InterPro" id="IPR006598">
    <property type="entry name" value="CAP10"/>
</dbReference>
<evidence type="ECO:0000313" key="4">
    <source>
        <dbReference type="EnsemblPlants" id="LPERR04G16090.3"/>
    </source>
</evidence>
<evidence type="ECO:0000259" key="3">
    <source>
        <dbReference type="SMART" id="SM00672"/>
    </source>
</evidence>
<feature type="region of interest" description="Disordered" evidence="1">
    <location>
        <begin position="60"/>
        <end position="122"/>
    </location>
</feature>
<dbReference type="EnsemblPlants" id="LPERR04G16090.3">
    <property type="protein sequence ID" value="LPERR04G16090.3"/>
    <property type="gene ID" value="LPERR04G16090"/>
</dbReference>
<feature type="domain" description="Glycosyl transferase CAP10" evidence="3">
    <location>
        <begin position="196"/>
        <end position="475"/>
    </location>
</feature>
<organism evidence="4 5">
    <name type="scientific">Leersia perrieri</name>
    <dbReference type="NCBI Taxonomy" id="77586"/>
    <lineage>
        <taxon>Eukaryota</taxon>
        <taxon>Viridiplantae</taxon>
        <taxon>Streptophyta</taxon>
        <taxon>Embryophyta</taxon>
        <taxon>Tracheophyta</taxon>
        <taxon>Spermatophyta</taxon>
        <taxon>Magnoliopsida</taxon>
        <taxon>Liliopsida</taxon>
        <taxon>Poales</taxon>
        <taxon>Poaceae</taxon>
        <taxon>BOP clade</taxon>
        <taxon>Oryzoideae</taxon>
        <taxon>Oryzeae</taxon>
        <taxon>Oryzinae</taxon>
        <taxon>Leersia</taxon>
    </lineage>
</organism>
<dbReference type="Gramene" id="LPERR04G16090.3">
    <property type="protein sequence ID" value="LPERR04G16090.3"/>
    <property type="gene ID" value="LPERR04G16090"/>
</dbReference>
<dbReference type="Proteomes" id="UP000032180">
    <property type="component" value="Chromosome 4"/>
</dbReference>
<evidence type="ECO:0000256" key="2">
    <source>
        <dbReference type="SAM" id="Phobius"/>
    </source>
</evidence>
<keyword evidence="2" id="KW-0472">Membrane</keyword>
<reference evidence="4" key="3">
    <citation type="submission" date="2015-04" db="UniProtKB">
        <authorList>
            <consortium name="EnsemblPlants"/>
        </authorList>
    </citation>
    <scope>IDENTIFICATION</scope>
</reference>
<feature type="domain" description="Glycosyl transferase CAP10" evidence="3">
    <location>
        <begin position="821"/>
        <end position="1070"/>
    </location>
</feature>
<dbReference type="InterPro" id="IPR051091">
    <property type="entry name" value="O-Glucosyltr/Glycosyltrsf_90"/>
</dbReference>
<reference evidence="5" key="2">
    <citation type="submission" date="2013-12" db="EMBL/GenBank/DDBJ databases">
        <authorList>
            <person name="Yu Y."/>
            <person name="Lee S."/>
            <person name="de Baynast K."/>
            <person name="Wissotski M."/>
            <person name="Liu L."/>
            <person name="Talag J."/>
            <person name="Goicoechea J."/>
            <person name="Angelova A."/>
            <person name="Jetty R."/>
            <person name="Kudrna D."/>
            <person name="Golser W."/>
            <person name="Rivera L."/>
            <person name="Zhang J."/>
            <person name="Wing R."/>
        </authorList>
    </citation>
    <scope>NUCLEOTIDE SEQUENCE</scope>
</reference>
<keyword evidence="2" id="KW-1133">Transmembrane helix</keyword>
<dbReference type="Pfam" id="PF05686">
    <property type="entry name" value="Glyco_transf_90"/>
    <property type="match status" value="2"/>
</dbReference>
<dbReference type="PANTHER" id="PTHR12203">
    <property type="entry name" value="KDEL LYS-ASP-GLU-LEU CONTAINING - RELATED"/>
    <property type="match status" value="1"/>
</dbReference>
<keyword evidence="2" id="KW-0812">Transmembrane</keyword>